<dbReference type="InterPro" id="IPR036249">
    <property type="entry name" value="Thioredoxin-like_sf"/>
</dbReference>
<feature type="signal peptide" evidence="2">
    <location>
        <begin position="1"/>
        <end position="19"/>
    </location>
</feature>
<dbReference type="STRING" id="13333.W1P625"/>
<dbReference type="PANTHER" id="PTHR45184">
    <property type="entry name" value="DNAJ PROTEIN ERDJ3A"/>
    <property type="match status" value="1"/>
</dbReference>
<feature type="compositionally biased region" description="Polar residues" evidence="1">
    <location>
        <begin position="184"/>
        <end position="193"/>
    </location>
</feature>
<organism evidence="4 5">
    <name type="scientific">Amborella trichopoda</name>
    <dbReference type="NCBI Taxonomy" id="13333"/>
    <lineage>
        <taxon>Eukaryota</taxon>
        <taxon>Viridiplantae</taxon>
        <taxon>Streptophyta</taxon>
        <taxon>Embryophyta</taxon>
        <taxon>Tracheophyta</taxon>
        <taxon>Spermatophyta</taxon>
        <taxon>Magnoliopsida</taxon>
        <taxon>Amborellales</taxon>
        <taxon>Amborellaceae</taxon>
        <taxon>Amborella</taxon>
    </lineage>
</organism>
<dbReference type="Pfam" id="PF00226">
    <property type="entry name" value="DnaJ"/>
    <property type="match status" value="1"/>
</dbReference>
<dbReference type="InterPro" id="IPR018253">
    <property type="entry name" value="DnaJ_domain_CS"/>
</dbReference>
<feature type="domain" description="J" evidence="3">
    <location>
        <begin position="21"/>
        <end position="85"/>
    </location>
</feature>
<dbReference type="InterPro" id="IPR001623">
    <property type="entry name" value="DnaJ_domain"/>
</dbReference>
<evidence type="ECO:0000313" key="5">
    <source>
        <dbReference type="Proteomes" id="UP000017836"/>
    </source>
</evidence>
<feature type="compositionally biased region" description="Gly residues" evidence="1">
    <location>
        <begin position="91"/>
        <end position="102"/>
    </location>
</feature>
<evidence type="ECO:0000256" key="1">
    <source>
        <dbReference type="SAM" id="MobiDB-lite"/>
    </source>
</evidence>
<dbReference type="Proteomes" id="UP000017836">
    <property type="component" value="Unassembled WGS sequence"/>
</dbReference>
<dbReference type="AlphaFoldDB" id="W1P625"/>
<dbReference type="EMBL" id="KI394011">
    <property type="protein sequence ID" value="ERN05312.1"/>
    <property type="molecule type" value="Genomic_DNA"/>
</dbReference>
<dbReference type="PRINTS" id="PR00625">
    <property type="entry name" value="JDOMAIN"/>
</dbReference>
<dbReference type="SUPFAM" id="SSF52833">
    <property type="entry name" value="Thioredoxin-like"/>
    <property type="match status" value="1"/>
</dbReference>
<dbReference type="CDD" id="cd06257">
    <property type="entry name" value="DnaJ"/>
    <property type="match status" value="1"/>
</dbReference>
<dbReference type="PANTHER" id="PTHR45184:SF1">
    <property type="entry name" value="DNAJ PROTEIN ERDJ3A"/>
    <property type="match status" value="1"/>
</dbReference>
<accession>W1P625</accession>
<evidence type="ECO:0000313" key="4">
    <source>
        <dbReference type="EMBL" id="ERN05312.1"/>
    </source>
</evidence>
<dbReference type="PROSITE" id="PS50076">
    <property type="entry name" value="DNAJ_2"/>
    <property type="match status" value="1"/>
</dbReference>
<feature type="region of interest" description="Disordered" evidence="1">
    <location>
        <begin position="171"/>
        <end position="193"/>
    </location>
</feature>
<dbReference type="OMA" id="FFISYND"/>
<dbReference type="InterPro" id="IPR036869">
    <property type="entry name" value="J_dom_sf"/>
</dbReference>
<reference evidence="5" key="1">
    <citation type="journal article" date="2013" name="Science">
        <title>The Amborella genome and the evolution of flowering plants.</title>
        <authorList>
            <consortium name="Amborella Genome Project"/>
        </authorList>
    </citation>
    <scope>NUCLEOTIDE SEQUENCE [LARGE SCALE GENOMIC DNA]</scope>
</reference>
<evidence type="ECO:0000256" key="2">
    <source>
        <dbReference type="SAM" id="SignalP"/>
    </source>
</evidence>
<dbReference type="Gramene" id="ERN05312">
    <property type="protein sequence ID" value="ERN05312"/>
    <property type="gene ID" value="AMTR_s00007p00161340"/>
</dbReference>
<dbReference type="SUPFAM" id="SSF46565">
    <property type="entry name" value="Chaperone J-domain"/>
    <property type="match status" value="1"/>
</dbReference>
<dbReference type="HOGENOM" id="CLU_035865_0_0_1"/>
<dbReference type="InterPro" id="IPR052842">
    <property type="entry name" value="ER_Co-chaperone"/>
</dbReference>
<feature type="chain" id="PRO_5004807130" description="J domain-containing protein" evidence="2">
    <location>
        <begin position="20"/>
        <end position="570"/>
    </location>
</feature>
<dbReference type="PROSITE" id="PS00636">
    <property type="entry name" value="DNAJ_1"/>
    <property type="match status" value="1"/>
</dbReference>
<feature type="region of interest" description="Disordered" evidence="1">
    <location>
        <begin position="82"/>
        <end position="108"/>
    </location>
</feature>
<keyword evidence="2" id="KW-0732">Signal</keyword>
<dbReference type="eggNOG" id="KOG0714">
    <property type="taxonomic scope" value="Eukaryota"/>
</dbReference>
<keyword evidence="5" id="KW-1185">Reference proteome</keyword>
<dbReference type="KEGG" id="atr:18433486"/>
<name>W1P625_AMBTC</name>
<dbReference type="SMART" id="SM00271">
    <property type="entry name" value="DnaJ"/>
    <property type="match status" value="1"/>
</dbReference>
<evidence type="ECO:0000259" key="3">
    <source>
        <dbReference type="PROSITE" id="PS50076"/>
    </source>
</evidence>
<protein>
    <recommendedName>
        <fullName evidence="3">J domain-containing protein</fullName>
    </recommendedName>
</protein>
<proteinExistence type="predicted"/>
<sequence>MSAFFLFFVFSTFVLVAFSIDPYKVLGVDRDASQRDIQRAFHKLSLKYHPDKNNDKSAQAKFSEINNAYEILSDEEKRKNYDLYGDEKGGPNLGSGNPGGPGDRSTYFTYGGPGSGNFNFRPGGSHQARPSFGNPSGSSSSFSFDFSGSNFAENIFSTFFGGGNPNGGNLFGGFGSSQGPKSGHGSTPPSNVQPINSKVFAKEVADEGLTWLLLFYTPSSNGYENAESILEDVANSLHGALKAGSVNCKDEKAFCKERGVWPLKSNRIFVYSYRSNEKGSLVEYKGDWNFKNLKSFCQDHLPRFSKRVELTELDHFLRTATNDLPKVILLSRKKETPVIWRVLSGLYHKRYAFYDTEVHDSSDPKVRSLGVKALPAILGMMSNGQKHVLSSGIVVKDLKNGVSELRGILENFEKKNKKAGAFGKTTKSSPSEARDEKVPLLEKENVETVCGESAALCIIGVFRSSRSRESLASILSTMSQKTLTRGQYHGGRDPVSYCLLDASRQAQFLNAFDKSGFKSQDKLLVAYKPRRGKFVVFSDDFTLEEVERFIGSVLNGDTELKKILRKPELR</sequence>
<gene>
    <name evidence="4" type="ORF">AMTR_s00007p00161340</name>
</gene>
<dbReference type="Gene3D" id="3.40.30.10">
    <property type="entry name" value="Glutaredoxin"/>
    <property type="match status" value="1"/>
</dbReference>
<dbReference type="Gene3D" id="1.10.287.110">
    <property type="entry name" value="DnaJ domain"/>
    <property type="match status" value="1"/>
</dbReference>
<dbReference type="OrthoDB" id="10250354at2759"/>